<accession>A0AAP7N417</accession>
<reference evidence="2 3" key="1">
    <citation type="submission" date="2016-10" db="EMBL/GenBank/DDBJ databases">
        <authorList>
            <person name="Marach S."/>
            <person name="Prathuangwong S."/>
            <person name="Takikawa Y."/>
            <person name="Dohra H."/>
        </authorList>
    </citation>
    <scope>NUCLEOTIDE SEQUENCE [LARGE SCALE GENOMIC DNA]</scope>
    <source>
        <strain evidence="2 3">K2</strain>
    </source>
</reference>
<dbReference type="AlphaFoldDB" id="A0AAP7N417"/>
<evidence type="ECO:0000256" key="1">
    <source>
        <dbReference type="SAM" id="Coils"/>
    </source>
</evidence>
<name>A0AAP7N417_BACAM</name>
<evidence type="ECO:0000313" key="3">
    <source>
        <dbReference type="Proteomes" id="UP000180036"/>
    </source>
</evidence>
<comment type="caution">
    <text evidence="2">The sequence shown here is derived from an EMBL/GenBank/DDBJ whole genome shotgun (WGS) entry which is preliminary data.</text>
</comment>
<dbReference type="RefSeq" id="WP_071348457.1">
    <property type="nucleotide sequence ID" value="NZ_MOEA01000005.1"/>
</dbReference>
<organism evidence="2 3">
    <name type="scientific">Bacillus amyloliquefaciens</name>
    <name type="common">Bacillus velezensis</name>
    <dbReference type="NCBI Taxonomy" id="1390"/>
    <lineage>
        <taxon>Bacteria</taxon>
        <taxon>Bacillati</taxon>
        <taxon>Bacillota</taxon>
        <taxon>Bacilli</taxon>
        <taxon>Bacillales</taxon>
        <taxon>Bacillaceae</taxon>
        <taxon>Bacillus</taxon>
        <taxon>Bacillus amyloliquefaciens group</taxon>
    </lineage>
</organism>
<dbReference type="EMBL" id="MOEA01000005">
    <property type="protein sequence ID" value="OIK19459.1"/>
    <property type="molecule type" value="Genomic_DNA"/>
</dbReference>
<keyword evidence="1" id="KW-0175">Coiled coil</keyword>
<feature type="coiled-coil region" evidence="1">
    <location>
        <begin position="42"/>
        <end position="69"/>
    </location>
</feature>
<gene>
    <name evidence="2" type="ORF">BKP66_17555</name>
</gene>
<evidence type="ECO:0000313" key="2">
    <source>
        <dbReference type="EMBL" id="OIK19459.1"/>
    </source>
</evidence>
<sequence>MNSEMSTEKLKEQCELLALKCNALGGDIGDLYNKLADSKALHSYTENKLKQANEEITILKKELEKEKVKNK</sequence>
<proteinExistence type="predicted"/>
<dbReference type="Proteomes" id="UP000180036">
    <property type="component" value="Unassembled WGS sequence"/>
</dbReference>
<protein>
    <submittedName>
        <fullName evidence="2">Uncharacterized protein</fullName>
    </submittedName>
</protein>